<evidence type="ECO:0000259" key="6">
    <source>
        <dbReference type="PROSITE" id="PS50011"/>
    </source>
</evidence>
<dbReference type="Pfam" id="PF00069">
    <property type="entry name" value="Pkinase"/>
    <property type="match status" value="1"/>
</dbReference>
<evidence type="ECO:0000256" key="1">
    <source>
        <dbReference type="ARBA" id="ARBA00012513"/>
    </source>
</evidence>
<dbReference type="PROSITE" id="PS00108">
    <property type="entry name" value="PROTEIN_KINASE_ST"/>
    <property type="match status" value="1"/>
</dbReference>
<dbReference type="AlphaFoldDB" id="A0A8S1TQE6"/>
<dbReference type="InterPro" id="IPR017441">
    <property type="entry name" value="Protein_kinase_ATP_BS"/>
</dbReference>
<dbReference type="PROSITE" id="PS00107">
    <property type="entry name" value="PROTEIN_KINASE_ATP"/>
    <property type="match status" value="1"/>
</dbReference>
<dbReference type="InterPro" id="IPR008271">
    <property type="entry name" value="Ser/Thr_kinase_AS"/>
</dbReference>
<reference evidence="7" key="1">
    <citation type="submission" date="2021-01" db="EMBL/GenBank/DDBJ databases">
        <authorList>
            <consortium name="Genoscope - CEA"/>
            <person name="William W."/>
        </authorList>
    </citation>
    <scope>NUCLEOTIDE SEQUENCE</scope>
</reference>
<dbReference type="PANTHER" id="PTHR11909">
    <property type="entry name" value="CASEIN KINASE-RELATED"/>
    <property type="match status" value="1"/>
</dbReference>
<keyword evidence="3 5" id="KW-0067">ATP-binding</keyword>
<keyword evidence="2 5" id="KW-0547">Nucleotide-binding</keyword>
<comment type="caution">
    <text evidence="7">The sequence shown here is derived from an EMBL/GenBank/DDBJ whole genome shotgun (WGS) entry which is preliminary data.</text>
</comment>
<dbReference type="EC" id="2.7.11.1" evidence="1"/>
<dbReference type="Proteomes" id="UP000683925">
    <property type="component" value="Unassembled WGS sequence"/>
</dbReference>
<name>A0A8S1TQE6_PAROT</name>
<evidence type="ECO:0000313" key="8">
    <source>
        <dbReference type="Proteomes" id="UP000683925"/>
    </source>
</evidence>
<evidence type="ECO:0000256" key="4">
    <source>
        <dbReference type="ARBA" id="ARBA00023860"/>
    </source>
</evidence>
<dbReference type="EMBL" id="CAJJDP010000027">
    <property type="protein sequence ID" value="CAD8153226.1"/>
    <property type="molecule type" value="Genomic_DNA"/>
</dbReference>
<accession>A0A8S1TQE6</accession>
<organism evidence="7 8">
    <name type="scientific">Paramecium octaurelia</name>
    <dbReference type="NCBI Taxonomy" id="43137"/>
    <lineage>
        <taxon>Eukaryota</taxon>
        <taxon>Sar</taxon>
        <taxon>Alveolata</taxon>
        <taxon>Ciliophora</taxon>
        <taxon>Intramacronucleata</taxon>
        <taxon>Oligohymenophorea</taxon>
        <taxon>Peniculida</taxon>
        <taxon>Parameciidae</taxon>
        <taxon>Paramecium</taxon>
    </lineage>
</organism>
<dbReference type="PROSITE" id="PS50011">
    <property type="entry name" value="PROTEIN_KINASE_DOM"/>
    <property type="match status" value="1"/>
</dbReference>
<sequence>MISKNDDNFTDNIQSERKYYESEEDIQPLKVGDIIQNRFLISQQIGEGSFGSVFKVLDRNNNNATWAMKVEIDEDDENSLLEREIKVLIELRKQQGFPQIKFYGQERGYTYCIMTLLGKNLEQIFRKLGCVMNQTTVLRLAIQMIDRISVMHDNRFLHRDIKPDNFVIESGPNAKILYLIDFGLSKHYINSKGEHISYVKKAGLIGTARYASISAHEEMEQGRKDDLESIGYVLIYLATGNLPWMNLQIDSKDAKYTKIYQIKKETKTEDLCSNLPKCFYFYMNDVKSLEFQETPNYDKLKSYFEKEIEILNKQTSMNASQFTYDWERLPEYSKQKKHQTVHVMQNQEKRQQVEIAFNPHKLNQVNKQNQFINQQTKDSQQKSTQNQQLTFEQIMNEKRKGTKKTVYSPTGKSKKPPLLINIVENTDLNKQNVLSPIKPDDSRLFRMQNHSSTLLQIPQLNSSYQLDSYISPSVATSRLNNYFESEGVVSEGGGLPIWDLCDGSKPEFQKVTGILEGIKKPSLIILRKERKAHTQVDTVKLMQELFVPPIKLIGDQESNVEGLE</sequence>
<keyword evidence="8" id="KW-1185">Reference proteome</keyword>
<dbReference type="FunFam" id="1.10.510.10:FF:001262">
    <property type="entry name" value="Uncharacterized protein"/>
    <property type="match status" value="1"/>
</dbReference>
<dbReference type="InterPro" id="IPR050235">
    <property type="entry name" value="CK1_Ser-Thr_kinase"/>
</dbReference>
<dbReference type="GO" id="GO:0005524">
    <property type="term" value="F:ATP binding"/>
    <property type="evidence" value="ECO:0007669"/>
    <property type="project" value="UniProtKB-UniRule"/>
</dbReference>
<dbReference type="CDD" id="cd14016">
    <property type="entry name" value="STKc_CK1"/>
    <property type="match status" value="1"/>
</dbReference>
<dbReference type="GO" id="GO:0004674">
    <property type="term" value="F:protein serine/threonine kinase activity"/>
    <property type="evidence" value="ECO:0007669"/>
    <property type="project" value="UniProtKB-EC"/>
</dbReference>
<evidence type="ECO:0000256" key="3">
    <source>
        <dbReference type="ARBA" id="ARBA00022840"/>
    </source>
</evidence>
<proteinExistence type="predicted"/>
<dbReference type="InterPro" id="IPR000719">
    <property type="entry name" value="Prot_kinase_dom"/>
</dbReference>
<dbReference type="SMART" id="SM00220">
    <property type="entry name" value="S_TKc"/>
    <property type="match status" value="1"/>
</dbReference>
<feature type="binding site" evidence="5">
    <location>
        <position position="69"/>
    </location>
    <ligand>
        <name>ATP</name>
        <dbReference type="ChEBI" id="CHEBI:30616"/>
    </ligand>
</feature>
<dbReference type="OMA" id="RISVMHD"/>
<feature type="domain" description="Protein kinase" evidence="6">
    <location>
        <begin position="39"/>
        <end position="363"/>
    </location>
</feature>
<evidence type="ECO:0000256" key="5">
    <source>
        <dbReference type="PROSITE-ProRule" id="PRU10141"/>
    </source>
</evidence>
<protein>
    <recommendedName>
        <fullName evidence="4">Casein kinase I</fullName>
        <ecNumber evidence="1">2.7.11.1</ecNumber>
    </recommendedName>
</protein>
<dbReference type="OrthoDB" id="293485at2759"/>
<gene>
    <name evidence="7" type="ORF">POCTA_138.1.T0270280</name>
</gene>
<evidence type="ECO:0000256" key="2">
    <source>
        <dbReference type="ARBA" id="ARBA00022741"/>
    </source>
</evidence>
<evidence type="ECO:0000313" key="7">
    <source>
        <dbReference type="EMBL" id="CAD8153226.1"/>
    </source>
</evidence>